<dbReference type="Pfam" id="PF05065">
    <property type="entry name" value="Phage_capsid"/>
    <property type="match status" value="1"/>
</dbReference>
<organism evidence="4">
    <name type="scientific">Myoviridae sp. ctpKu3</name>
    <dbReference type="NCBI Taxonomy" id="2825175"/>
    <lineage>
        <taxon>Viruses</taxon>
        <taxon>Duplodnaviria</taxon>
        <taxon>Heunggongvirae</taxon>
        <taxon>Uroviricota</taxon>
        <taxon>Caudoviricetes</taxon>
    </lineage>
</organism>
<dbReference type="InterPro" id="IPR054612">
    <property type="entry name" value="Phage_capsid-like_C"/>
</dbReference>
<comment type="subcellular location">
    <subcellularLocation>
        <location evidence="1">Virion</location>
    </subcellularLocation>
</comment>
<protein>
    <submittedName>
        <fullName evidence="4">Major capsid protein</fullName>
    </submittedName>
</protein>
<proteinExistence type="predicted"/>
<dbReference type="SUPFAM" id="SSF56563">
    <property type="entry name" value="Major capsid protein gp5"/>
    <property type="match status" value="1"/>
</dbReference>
<feature type="domain" description="Phage capsid-like C-terminal" evidence="3">
    <location>
        <begin position="135"/>
        <end position="411"/>
    </location>
</feature>
<dbReference type="Gene3D" id="3.30.2400.10">
    <property type="entry name" value="Major capsid protein gp5"/>
    <property type="match status" value="1"/>
</dbReference>
<name>A0A8S5UW28_9CAUD</name>
<evidence type="ECO:0000313" key="4">
    <source>
        <dbReference type="EMBL" id="DAF98566.1"/>
    </source>
</evidence>
<dbReference type="NCBIfam" id="TIGR01554">
    <property type="entry name" value="major_cap_HK97"/>
    <property type="match status" value="1"/>
</dbReference>
<dbReference type="EMBL" id="BK016151">
    <property type="protein sequence ID" value="DAF98566.1"/>
    <property type="molecule type" value="Genomic_DNA"/>
</dbReference>
<evidence type="ECO:0000256" key="1">
    <source>
        <dbReference type="ARBA" id="ARBA00004328"/>
    </source>
</evidence>
<dbReference type="GO" id="GO:0044423">
    <property type="term" value="C:virion component"/>
    <property type="evidence" value="ECO:0007669"/>
    <property type="project" value="UniProtKB-KW"/>
</dbReference>
<keyword evidence="2" id="KW-0946">Virion</keyword>
<dbReference type="InterPro" id="IPR024455">
    <property type="entry name" value="Phage_capsid"/>
</dbReference>
<accession>A0A8S5UW28</accession>
<reference evidence="4" key="1">
    <citation type="journal article" date="2021" name="Proc. Natl. Acad. Sci. U.S.A.">
        <title>A Catalog of Tens of Thousands of Viruses from Human Metagenomes Reveals Hidden Associations with Chronic Diseases.</title>
        <authorList>
            <person name="Tisza M.J."/>
            <person name="Buck C.B."/>
        </authorList>
    </citation>
    <scope>NUCLEOTIDE SEQUENCE</scope>
    <source>
        <strain evidence="4">CtpKu3</strain>
    </source>
</reference>
<evidence type="ECO:0000259" key="3">
    <source>
        <dbReference type="Pfam" id="PF05065"/>
    </source>
</evidence>
<evidence type="ECO:0000256" key="2">
    <source>
        <dbReference type="ARBA" id="ARBA00022844"/>
    </source>
</evidence>
<sequence>MRLFSFKERGKIMAKLHELQEKRRNIAAQMRQLNDEIGEKTWTEEQRTKWDAMKSELGGVESQIEREESLRSTDALFVEEQRQIETESKPVIDVEVKRSQAFDSFLRRGLGELSQEERQVMAELRAQAAGTDNKGGYTVPKEMQARIVEQMKAFGGIASVAQILNTADGRVITWATANGTAEEGELIGENAAATELDTEFGTAELGAKKLSSKIIRVSNELLQDSGVDIEEYLSRRIAERIGRAEAKYLIQGTGVGSPAQPKGLQTAVTGATQAAAAAVAWQDFNALIHSVDPAYRNVGNTRLAFNDNTLKTLKEMVDGQKRPLWLPDVAGVAPATILGHQYVIDQGIEDIGSGKKFAYFGDFSRFIIRRVSGMTLRRLVERYAEFDQVGFLAFHRFDCVLEDVSAIKALTGK</sequence>